<evidence type="ECO:0000313" key="1">
    <source>
        <dbReference type="EMBL" id="TGO28812.1"/>
    </source>
</evidence>
<name>A0A4Z1G0G3_9HELO</name>
<protein>
    <submittedName>
        <fullName evidence="1">Uncharacterized protein</fullName>
    </submittedName>
</protein>
<sequence length="88" mass="9523">MVLDLLFIESIGDDQVTILPKEEVLLASDSMECGYNNLQSMAIHCFDKESLTHSPSSDEAVVSITRVRHLIPKLGTVGISSAIFSNGS</sequence>
<keyword evidence="2" id="KW-1185">Reference proteome</keyword>
<dbReference type="AlphaFoldDB" id="A0A4Z1G0G3"/>
<dbReference type="EMBL" id="PQXI01000022">
    <property type="protein sequence ID" value="TGO28812.1"/>
    <property type="molecule type" value="Genomic_DNA"/>
</dbReference>
<comment type="caution">
    <text evidence="1">The sequence shown here is derived from an EMBL/GenBank/DDBJ whole genome shotgun (WGS) entry which is preliminary data.</text>
</comment>
<dbReference type="Proteomes" id="UP000297910">
    <property type="component" value="Unassembled WGS sequence"/>
</dbReference>
<proteinExistence type="predicted"/>
<gene>
    <name evidence="1" type="ORF">BPAE_0022g00020</name>
</gene>
<evidence type="ECO:0000313" key="2">
    <source>
        <dbReference type="Proteomes" id="UP000297910"/>
    </source>
</evidence>
<organism evidence="1 2">
    <name type="scientific">Botrytis paeoniae</name>
    <dbReference type="NCBI Taxonomy" id="278948"/>
    <lineage>
        <taxon>Eukaryota</taxon>
        <taxon>Fungi</taxon>
        <taxon>Dikarya</taxon>
        <taxon>Ascomycota</taxon>
        <taxon>Pezizomycotina</taxon>
        <taxon>Leotiomycetes</taxon>
        <taxon>Helotiales</taxon>
        <taxon>Sclerotiniaceae</taxon>
        <taxon>Botrytis</taxon>
    </lineage>
</organism>
<reference evidence="1 2" key="1">
    <citation type="submission" date="2017-12" db="EMBL/GenBank/DDBJ databases">
        <title>Comparative genomics of Botrytis spp.</title>
        <authorList>
            <person name="Valero-Jimenez C.A."/>
            <person name="Tapia P."/>
            <person name="Veloso J."/>
            <person name="Silva-Moreno E."/>
            <person name="Staats M."/>
            <person name="Valdes J.H."/>
            <person name="Van Kan J.A.L."/>
        </authorList>
    </citation>
    <scope>NUCLEOTIDE SEQUENCE [LARGE SCALE GENOMIC DNA]</scope>
    <source>
        <strain evidence="1 2">Bp0003</strain>
    </source>
</reference>
<accession>A0A4Z1G0G3</accession>